<gene>
    <name evidence="1" type="ORF">JCGZ_15392</name>
</gene>
<name>A0A067KGU5_JATCU</name>
<evidence type="ECO:0000313" key="1">
    <source>
        <dbReference type="EMBL" id="KDP31490.1"/>
    </source>
</evidence>
<organism evidence="1 2">
    <name type="scientific">Jatropha curcas</name>
    <name type="common">Barbados nut</name>
    <dbReference type="NCBI Taxonomy" id="180498"/>
    <lineage>
        <taxon>Eukaryota</taxon>
        <taxon>Viridiplantae</taxon>
        <taxon>Streptophyta</taxon>
        <taxon>Embryophyta</taxon>
        <taxon>Tracheophyta</taxon>
        <taxon>Spermatophyta</taxon>
        <taxon>Magnoliopsida</taxon>
        <taxon>eudicotyledons</taxon>
        <taxon>Gunneridae</taxon>
        <taxon>Pentapetalae</taxon>
        <taxon>rosids</taxon>
        <taxon>fabids</taxon>
        <taxon>Malpighiales</taxon>
        <taxon>Euphorbiaceae</taxon>
        <taxon>Crotonoideae</taxon>
        <taxon>Jatropheae</taxon>
        <taxon>Jatropha</taxon>
    </lineage>
</organism>
<keyword evidence="2" id="KW-1185">Reference proteome</keyword>
<proteinExistence type="predicted"/>
<protein>
    <submittedName>
        <fullName evidence="1">Uncharacterized protein</fullName>
    </submittedName>
</protein>
<dbReference type="EMBL" id="KK914628">
    <property type="protein sequence ID" value="KDP31490.1"/>
    <property type="molecule type" value="Genomic_DNA"/>
</dbReference>
<evidence type="ECO:0000313" key="2">
    <source>
        <dbReference type="Proteomes" id="UP000027138"/>
    </source>
</evidence>
<accession>A0A067KGU5</accession>
<dbReference type="Proteomes" id="UP000027138">
    <property type="component" value="Unassembled WGS sequence"/>
</dbReference>
<dbReference type="AlphaFoldDB" id="A0A067KGU5"/>
<reference evidence="1 2" key="1">
    <citation type="journal article" date="2014" name="PLoS ONE">
        <title>Global Analysis of Gene Expression Profiles in Physic Nut (Jatropha curcas L.) Seedlings Exposed to Salt Stress.</title>
        <authorList>
            <person name="Zhang L."/>
            <person name="Zhang C."/>
            <person name="Wu P."/>
            <person name="Chen Y."/>
            <person name="Li M."/>
            <person name="Jiang H."/>
            <person name="Wu G."/>
        </authorList>
    </citation>
    <scope>NUCLEOTIDE SEQUENCE [LARGE SCALE GENOMIC DNA]</scope>
    <source>
        <strain evidence="2">cv. GZQX0401</strain>
        <tissue evidence="1">Young leaves</tissue>
    </source>
</reference>
<sequence>MAAENVMDWLPGDVVIDPVTCPISHGMKLQDFVPDVGTAISLRYNLPSHLCWGTIEKGARHWKSGSNTYVAGEWFD</sequence>